<protein>
    <submittedName>
        <fullName evidence="2">(Atlantic silverside) hypothetical protein</fullName>
    </submittedName>
</protein>
<evidence type="ECO:0000313" key="2">
    <source>
        <dbReference type="EMBL" id="CAG5921969.1"/>
    </source>
</evidence>
<dbReference type="EMBL" id="CAJRST010011112">
    <property type="protein sequence ID" value="CAG5921969.1"/>
    <property type="molecule type" value="Genomic_DNA"/>
</dbReference>
<organism evidence="2 3">
    <name type="scientific">Menidia menidia</name>
    <name type="common">Atlantic silverside</name>
    <dbReference type="NCBI Taxonomy" id="238744"/>
    <lineage>
        <taxon>Eukaryota</taxon>
        <taxon>Metazoa</taxon>
        <taxon>Chordata</taxon>
        <taxon>Craniata</taxon>
        <taxon>Vertebrata</taxon>
        <taxon>Euteleostomi</taxon>
        <taxon>Actinopterygii</taxon>
        <taxon>Neopterygii</taxon>
        <taxon>Teleostei</taxon>
        <taxon>Neoteleostei</taxon>
        <taxon>Acanthomorphata</taxon>
        <taxon>Ovalentaria</taxon>
        <taxon>Atherinomorphae</taxon>
        <taxon>Atheriniformes</taxon>
        <taxon>Atherinopsidae</taxon>
        <taxon>Menidiinae</taxon>
        <taxon>Menidia</taxon>
    </lineage>
</organism>
<keyword evidence="3" id="KW-1185">Reference proteome</keyword>
<gene>
    <name evidence="2" type="ORF">MMEN_LOCUS10449</name>
</gene>
<sequence>MQNLLLAALNALISHSAKRQRGDPHHTTPEPLTGGDARVGIGTHGEDVRHGAARVKDADRPLGAGGVRLERAAPDLPPLELTDLPPLELTVRLAGARTEKYTVCRCLANQPSCGIDCRGVCLGWSSLVLKLIAETLASQRET</sequence>
<evidence type="ECO:0000313" key="3">
    <source>
        <dbReference type="Proteomes" id="UP000677803"/>
    </source>
</evidence>
<reference evidence="2" key="1">
    <citation type="submission" date="2021-05" db="EMBL/GenBank/DDBJ databases">
        <authorList>
            <person name="Tigano A."/>
        </authorList>
    </citation>
    <scope>NUCLEOTIDE SEQUENCE</scope>
</reference>
<feature type="compositionally biased region" description="Basic and acidic residues" evidence="1">
    <location>
        <begin position="44"/>
        <end position="54"/>
    </location>
</feature>
<comment type="caution">
    <text evidence="2">The sequence shown here is derived from an EMBL/GenBank/DDBJ whole genome shotgun (WGS) entry which is preliminary data.</text>
</comment>
<proteinExistence type="predicted"/>
<name>A0A8S4B349_9TELE</name>
<feature type="region of interest" description="Disordered" evidence="1">
    <location>
        <begin position="16"/>
        <end position="54"/>
    </location>
</feature>
<dbReference type="AlphaFoldDB" id="A0A8S4B349"/>
<accession>A0A8S4B349</accession>
<evidence type="ECO:0000256" key="1">
    <source>
        <dbReference type="SAM" id="MobiDB-lite"/>
    </source>
</evidence>
<dbReference type="Proteomes" id="UP000677803">
    <property type="component" value="Unassembled WGS sequence"/>
</dbReference>